<dbReference type="PANTHER" id="PTHR22741:SF10">
    <property type="entry name" value="COILED-COIL DOMAIN-CONTAINING PROTEIN CG32809"/>
    <property type="match status" value="1"/>
</dbReference>
<evidence type="ECO:0000256" key="1">
    <source>
        <dbReference type="ARBA" id="ARBA00023054"/>
    </source>
</evidence>
<dbReference type="EMBL" id="CP059248">
    <property type="protein sequence ID" value="QLL32208.1"/>
    <property type="molecule type" value="Genomic_DNA"/>
</dbReference>
<dbReference type="Proteomes" id="UP000515788">
    <property type="component" value="Chromosome 3"/>
</dbReference>
<name>A0A7G3ZFC2_9SACH</name>
<reference evidence="4 5" key="1">
    <citation type="submission" date="2020-06" db="EMBL/GenBank/DDBJ databases">
        <title>The yeast mating-type switching endonuclease HO is a domesticated member of an unorthodox homing genetic element family.</title>
        <authorList>
            <person name="Coughlan A.Y."/>
            <person name="Lombardi L."/>
            <person name="Braun-Galleani S."/>
            <person name="Martos A.R."/>
            <person name="Galeote V."/>
            <person name="Bigey F."/>
            <person name="Dequin S."/>
            <person name="Byrne K.P."/>
            <person name="Wolfe K.H."/>
        </authorList>
    </citation>
    <scope>NUCLEOTIDE SEQUENCE [LARGE SCALE GENOMIC DNA]</scope>
    <source>
        <strain evidence="4 5">CBS764</strain>
    </source>
</reference>
<dbReference type="GO" id="GO:0030010">
    <property type="term" value="P:establishment of cell polarity"/>
    <property type="evidence" value="ECO:0007669"/>
    <property type="project" value="TreeGrafter"/>
</dbReference>
<feature type="region of interest" description="Disordered" evidence="2">
    <location>
        <begin position="1"/>
        <end position="28"/>
    </location>
</feature>
<dbReference type="FunFam" id="1.20.58.1540:FF:000003">
    <property type="entry name" value="Bud site selection protein"/>
    <property type="match status" value="1"/>
</dbReference>
<evidence type="ECO:0000259" key="3">
    <source>
        <dbReference type="SMART" id="SM00806"/>
    </source>
</evidence>
<dbReference type="OrthoDB" id="783096at2759"/>
<evidence type="ECO:0000313" key="5">
    <source>
        <dbReference type="Proteomes" id="UP000515788"/>
    </source>
</evidence>
<organism evidence="4 5">
    <name type="scientific">Torulaspora globosa</name>
    <dbReference type="NCBI Taxonomy" id="48254"/>
    <lineage>
        <taxon>Eukaryota</taxon>
        <taxon>Fungi</taxon>
        <taxon>Dikarya</taxon>
        <taxon>Ascomycota</taxon>
        <taxon>Saccharomycotina</taxon>
        <taxon>Saccharomycetes</taxon>
        <taxon>Saccharomycetales</taxon>
        <taxon>Saccharomycetaceae</taxon>
        <taxon>Torulaspora</taxon>
    </lineage>
</organism>
<evidence type="ECO:0000256" key="2">
    <source>
        <dbReference type="SAM" id="MobiDB-lite"/>
    </source>
</evidence>
<accession>A0A7G3ZFC2</accession>
<dbReference type="Gene3D" id="1.20.58.1540">
    <property type="entry name" value="Actin interacting protein 3, C-terminal domain"/>
    <property type="match status" value="1"/>
</dbReference>
<feature type="compositionally biased region" description="Polar residues" evidence="2">
    <location>
        <begin position="180"/>
        <end position="190"/>
    </location>
</feature>
<dbReference type="InterPro" id="IPR056279">
    <property type="entry name" value="Aip3p_Bud6_N"/>
</dbReference>
<dbReference type="KEGG" id="tgb:HG536_0C03770"/>
<dbReference type="PANTHER" id="PTHR22741">
    <property type="entry name" value="P140CAP/SNIP-RELATED"/>
    <property type="match status" value="1"/>
</dbReference>
<dbReference type="SMART" id="SM00806">
    <property type="entry name" value="AIP3"/>
    <property type="match status" value="1"/>
</dbReference>
<protein>
    <recommendedName>
        <fullName evidence="3">Actin interacting protein 3 C-terminal domain-containing protein</fullName>
    </recommendedName>
</protein>
<feature type="domain" description="Actin interacting protein 3 C-terminal" evidence="3">
    <location>
        <begin position="318"/>
        <end position="723"/>
    </location>
</feature>
<keyword evidence="1" id="KW-0175">Coiled coil</keyword>
<keyword evidence="5" id="KW-1185">Reference proteome</keyword>
<dbReference type="GO" id="GO:0005737">
    <property type="term" value="C:cytoplasm"/>
    <property type="evidence" value="ECO:0007669"/>
    <property type="project" value="TreeGrafter"/>
</dbReference>
<dbReference type="Pfam" id="PF23153">
    <property type="entry name" value="Aip3p_Bud6_N"/>
    <property type="match status" value="1"/>
</dbReference>
<dbReference type="GO" id="GO:0051286">
    <property type="term" value="C:cell tip"/>
    <property type="evidence" value="ECO:0007669"/>
    <property type="project" value="TreeGrafter"/>
</dbReference>
<dbReference type="GeneID" id="59325344"/>
<dbReference type="GO" id="GO:0005519">
    <property type="term" value="F:cytoskeletal regulatory protein binding"/>
    <property type="evidence" value="ECO:0007669"/>
    <property type="project" value="InterPro"/>
</dbReference>
<evidence type="ECO:0000313" key="4">
    <source>
        <dbReference type="EMBL" id="QLL32208.1"/>
    </source>
</evidence>
<dbReference type="Pfam" id="PF03915">
    <property type="entry name" value="AIP3"/>
    <property type="match status" value="1"/>
</dbReference>
<feature type="compositionally biased region" description="Polar residues" evidence="2">
    <location>
        <begin position="197"/>
        <end position="213"/>
    </location>
</feature>
<dbReference type="InterPro" id="IPR005613">
    <property type="entry name" value="AIP3_C"/>
</dbReference>
<dbReference type="InterPro" id="IPR022782">
    <property type="entry name" value="AIP3-like_C"/>
</dbReference>
<feature type="region of interest" description="Disordered" evidence="2">
    <location>
        <begin position="152"/>
        <end position="226"/>
    </location>
</feature>
<proteinExistence type="predicted"/>
<sequence>MSGEKKSQEYGQDATESKRNGSISSLSSRSTSTSVETIVTKLLMSTKHLLQTLTQWSKQAVTQKDVSDAYVQLGNDFKVVSKFFTHCGIDVRDLGDVPMDLRRVLEVALREKPSDNNLNKYLPSIREIIVKLLDKLKVKQALLKSMKQEQSLRAMQHQQRPSVVSSLSLSSASTPSRSSNLNGVNASPNESKAPAGQFQQNEKPRNGNYSSPDLLSPAHPSKQRVLSENEALTRLKQGSDLQRRASKRFSAYHMAKFTNQATSDASEAALPSVPTSAQSNPLPVRAVAEADGKAINNADIANLPTASRTADGTLFTLFLSMDGQTKKCRVPKPANINALKLLFVEKFAYSPGGDTFPELYMKDKDYNVSYELDEHAFSDLDDGCIVELRQHDLRTPAPSNPTEWIQSVKEEIHKNNNELLKQMKNLIANSQVAALPSAPKDDPAARTSPITQSSLNEMKKEISVLRQLQTENRKNLKVAIAAITEELSKFQTLSPDSNSSSNRVYIGKSQEQLGQVSDSLLSRVDDLQDLIEILRKDVAVRGAKPSRKKLDSVQKDLKAAQDDLQKMHQFIAAEKPHWKKIWEAELDKVCEEQQFLTLQEDLAADLEEDLGKAIETFDLVNLCCVEQEKNPKRSKTNPILPVPKPGTLNRVRDQLLSEVQSLNPDHEGRAEALEKAEKLWLKEKEYRDTGEFEEELENFVEKSSFKRSGGVEEVERLRRQKDEENLRANFGGLPV</sequence>
<dbReference type="AlphaFoldDB" id="A0A7G3ZFC2"/>
<gene>
    <name evidence="4" type="ORF">HG536_0C03770</name>
</gene>
<dbReference type="InterPro" id="IPR051825">
    <property type="entry name" value="SRCIN1"/>
</dbReference>
<feature type="compositionally biased region" description="Low complexity" evidence="2">
    <location>
        <begin position="160"/>
        <end position="179"/>
    </location>
</feature>
<dbReference type="RefSeq" id="XP_037138883.1">
    <property type="nucleotide sequence ID" value="XM_037282987.1"/>
</dbReference>